<sequence length="76" mass="8808">MTTRPTLNSQVTRNLLTTRILNSGDGRSGSTRFSERAVRRWSRVKQGWICKILPRSLIWPGSNEFEPDSQEEHHID</sequence>
<protein>
    <submittedName>
        <fullName evidence="1">Uncharacterized protein</fullName>
    </submittedName>
</protein>
<accession>A0A8R1TUB9</accession>
<name>A0A8R1TUB9_ONCVO</name>
<dbReference type="Proteomes" id="UP000024404">
    <property type="component" value="Unassembled WGS sequence"/>
</dbReference>
<proteinExistence type="predicted"/>
<evidence type="ECO:0000313" key="1">
    <source>
        <dbReference type="EnsemblMetazoa" id="OVOC5292.1"/>
    </source>
</evidence>
<dbReference type="AlphaFoldDB" id="A0A8R1TUB9"/>
<reference evidence="2" key="1">
    <citation type="submission" date="2013-10" db="EMBL/GenBank/DDBJ databases">
        <title>Genome sequencing of Onchocerca volvulus.</title>
        <authorList>
            <person name="Cotton J."/>
            <person name="Tsai J."/>
            <person name="Stanley E."/>
            <person name="Tracey A."/>
            <person name="Holroyd N."/>
            <person name="Lustigman S."/>
            <person name="Berriman M."/>
        </authorList>
    </citation>
    <scope>NUCLEOTIDE SEQUENCE</scope>
</reference>
<organism evidence="1 2">
    <name type="scientific">Onchocerca volvulus</name>
    <dbReference type="NCBI Taxonomy" id="6282"/>
    <lineage>
        <taxon>Eukaryota</taxon>
        <taxon>Metazoa</taxon>
        <taxon>Ecdysozoa</taxon>
        <taxon>Nematoda</taxon>
        <taxon>Chromadorea</taxon>
        <taxon>Rhabditida</taxon>
        <taxon>Spirurina</taxon>
        <taxon>Spiruromorpha</taxon>
        <taxon>Filarioidea</taxon>
        <taxon>Onchocercidae</taxon>
        <taxon>Onchocerca</taxon>
    </lineage>
</organism>
<dbReference type="EnsemblMetazoa" id="OVOC5292.1">
    <property type="protein sequence ID" value="OVOC5292.1"/>
    <property type="gene ID" value="WBGene00242101"/>
</dbReference>
<keyword evidence="2" id="KW-1185">Reference proteome</keyword>
<dbReference type="EMBL" id="CMVM020000154">
    <property type="status" value="NOT_ANNOTATED_CDS"/>
    <property type="molecule type" value="Genomic_DNA"/>
</dbReference>
<evidence type="ECO:0000313" key="2">
    <source>
        <dbReference type="Proteomes" id="UP000024404"/>
    </source>
</evidence>
<reference evidence="1" key="2">
    <citation type="submission" date="2022-06" db="UniProtKB">
        <authorList>
            <consortium name="EnsemblMetazoa"/>
        </authorList>
    </citation>
    <scope>IDENTIFICATION</scope>
</reference>